<evidence type="ECO:0000313" key="2">
    <source>
        <dbReference type="Proteomes" id="UP000648075"/>
    </source>
</evidence>
<dbReference type="RefSeq" id="WP_189619569.1">
    <property type="nucleotide sequence ID" value="NZ_BMZA01000001.1"/>
</dbReference>
<gene>
    <name evidence="1" type="ORF">GCM10011614_05840</name>
</gene>
<dbReference type="AlphaFoldDB" id="A0A918PB58"/>
<organism evidence="1 2">
    <name type="scientific">Novosphingobium colocasiae</name>
    <dbReference type="NCBI Taxonomy" id="1256513"/>
    <lineage>
        <taxon>Bacteria</taxon>
        <taxon>Pseudomonadati</taxon>
        <taxon>Pseudomonadota</taxon>
        <taxon>Alphaproteobacteria</taxon>
        <taxon>Sphingomonadales</taxon>
        <taxon>Sphingomonadaceae</taxon>
        <taxon>Novosphingobium</taxon>
    </lineage>
</organism>
<protein>
    <submittedName>
        <fullName evidence="1">Plasmid maintenance system killer protein</fullName>
    </submittedName>
</protein>
<reference evidence="1" key="1">
    <citation type="journal article" date="2014" name="Int. J. Syst. Evol. Microbiol.">
        <title>Complete genome sequence of Corynebacterium casei LMG S-19264T (=DSM 44701T), isolated from a smear-ripened cheese.</title>
        <authorList>
            <consortium name="US DOE Joint Genome Institute (JGI-PGF)"/>
            <person name="Walter F."/>
            <person name="Albersmeier A."/>
            <person name="Kalinowski J."/>
            <person name="Ruckert C."/>
        </authorList>
    </citation>
    <scope>NUCLEOTIDE SEQUENCE</scope>
    <source>
        <strain evidence="1">KCTC 32255</strain>
    </source>
</reference>
<dbReference type="PANTHER" id="PTHR40266">
    <property type="entry name" value="TOXIN HIGB-1"/>
    <property type="match status" value="1"/>
</dbReference>
<dbReference type="PANTHER" id="PTHR40266:SF2">
    <property type="entry name" value="TOXIN HIGB-1"/>
    <property type="match status" value="1"/>
</dbReference>
<dbReference type="Gene3D" id="3.30.2310.20">
    <property type="entry name" value="RelE-like"/>
    <property type="match status" value="1"/>
</dbReference>
<keyword evidence="2" id="KW-1185">Reference proteome</keyword>
<evidence type="ECO:0000313" key="1">
    <source>
        <dbReference type="EMBL" id="GGY93714.1"/>
    </source>
</evidence>
<reference evidence="1" key="2">
    <citation type="submission" date="2020-09" db="EMBL/GenBank/DDBJ databases">
        <authorList>
            <person name="Sun Q."/>
            <person name="Kim S."/>
        </authorList>
    </citation>
    <scope>NUCLEOTIDE SEQUENCE</scope>
    <source>
        <strain evidence="1">KCTC 32255</strain>
    </source>
</reference>
<sequence length="96" mass="11186">MIRSFANTRTQTERIWNGVRSKRVPASLGSRPLDKLKMLNRAKTLDDLRNPPGNRLHPLKDDRAGQHSISINGQWRICFRWKDGNAYDVEIVDYHD</sequence>
<dbReference type="EMBL" id="BMZA01000001">
    <property type="protein sequence ID" value="GGY93714.1"/>
    <property type="molecule type" value="Genomic_DNA"/>
</dbReference>
<dbReference type="InterPro" id="IPR035093">
    <property type="entry name" value="RelE/ParE_toxin_dom_sf"/>
</dbReference>
<name>A0A918PB58_9SPHN</name>
<dbReference type="Proteomes" id="UP000648075">
    <property type="component" value="Unassembled WGS sequence"/>
</dbReference>
<dbReference type="InterPro" id="IPR007711">
    <property type="entry name" value="HigB-1"/>
</dbReference>
<proteinExistence type="predicted"/>
<accession>A0A918PB58</accession>
<dbReference type="SUPFAM" id="SSF143011">
    <property type="entry name" value="RelE-like"/>
    <property type="match status" value="1"/>
</dbReference>
<comment type="caution">
    <text evidence="1">The sequence shown here is derived from an EMBL/GenBank/DDBJ whole genome shotgun (WGS) entry which is preliminary data.</text>
</comment>
<dbReference type="Pfam" id="PF05015">
    <property type="entry name" value="HigB-like_toxin"/>
    <property type="match status" value="1"/>
</dbReference>